<evidence type="ECO:0000256" key="7">
    <source>
        <dbReference type="ARBA" id="ARBA00023212"/>
    </source>
</evidence>
<keyword evidence="6 9" id="KW-0175">Coiled coil</keyword>
<accession>A0ABN9FGB4</accession>
<evidence type="ECO:0000256" key="4">
    <source>
        <dbReference type="ARBA" id="ARBA00022574"/>
    </source>
</evidence>
<dbReference type="Proteomes" id="UP001162483">
    <property type="component" value="Unassembled WGS sequence"/>
</dbReference>
<evidence type="ECO:0000256" key="6">
    <source>
        <dbReference type="ARBA" id="ARBA00023054"/>
    </source>
</evidence>
<evidence type="ECO:0000313" key="10">
    <source>
        <dbReference type="EMBL" id="CAI9594586.1"/>
    </source>
</evidence>
<feature type="coiled-coil region" evidence="9">
    <location>
        <begin position="67"/>
        <end position="94"/>
    </location>
</feature>
<dbReference type="EMBL" id="CATNWA010016687">
    <property type="protein sequence ID" value="CAI9594586.1"/>
    <property type="molecule type" value="Genomic_DNA"/>
</dbReference>
<keyword evidence="11" id="KW-1185">Reference proteome</keyword>
<keyword evidence="8" id="KW-0966">Cell projection</keyword>
<reference evidence="10" key="1">
    <citation type="submission" date="2023-05" db="EMBL/GenBank/DDBJ databases">
        <authorList>
            <person name="Stuckert A."/>
        </authorList>
    </citation>
    <scope>NUCLEOTIDE SEQUENCE</scope>
</reference>
<keyword evidence="5" id="KW-0677">Repeat</keyword>
<dbReference type="PANTHER" id="PTHR14885">
    <property type="entry name" value="CILIA- AND FLAGELLA-ASSOCIATED PROTEIN 43-RELATED"/>
    <property type="match status" value="1"/>
</dbReference>
<name>A0ABN9FGB4_9NEOB</name>
<evidence type="ECO:0000256" key="8">
    <source>
        <dbReference type="ARBA" id="ARBA00023273"/>
    </source>
</evidence>
<evidence type="ECO:0000256" key="3">
    <source>
        <dbReference type="ARBA" id="ARBA00022490"/>
    </source>
</evidence>
<evidence type="ECO:0000256" key="1">
    <source>
        <dbReference type="ARBA" id="ARBA00004138"/>
    </source>
</evidence>
<dbReference type="PANTHER" id="PTHR14885:SF3">
    <property type="entry name" value="CILIA- AND FLAGELLA-ASSOCIATED PROTEIN 44"/>
    <property type="match status" value="1"/>
</dbReference>
<organism evidence="10 11">
    <name type="scientific">Staurois parvus</name>
    <dbReference type="NCBI Taxonomy" id="386267"/>
    <lineage>
        <taxon>Eukaryota</taxon>
        <taxon>Metazoa</taxon>
        <taxon>Chordata</taxon>
        <taxon>Craniata</taxon>
        <taxon>Vertebrata</taxon>
        <taxon>Euteleostomi</taxon>
        <taxon>Amphibia</taxon>
        <taxon>Batrachia</taxon>
        <taxon>Anura</taxon>
        <taxon>Neobatrachia</taxon>
        <taxon>Ranoidea</taxon>
        <taxon>Ranidae</taxon>
        <taxon>Staurois</taxon>
    </lineage>
</organism>
<feature type="coiled-coil region" evidence="9">
    <location>
        <begin position="285"/>
        <end position="312"/>
    </location>
</feature>
<evidence type="ECO:0000313" key="11">
    <source>
        <dbReference type="Proteomes" id="UP001162483"/>
    </source>
</evidence>
<comment type="caution">
    <text evidence="10">The sequence shown here is derived from an EMBL/GenBank/DDBJ whole genome shotgun (WGS) entry which is preliminary data.</text>
</comment>
<proteinExistence type="predicted"/>
<comment type="subcellular location">
    <subcellularLocation>
        <location evidence="1">Cell projection</location>
        <location evidence="1">Cilium</location>
    </subcellularLocation>
    <subcellularLocation>
        <location evidence="2">Cytoplasm</location>
        <location evidence="2">Cytoskeleton</location>
    </subcellularLocation>
</comment>
<gene>
    <name evidence="10" type="ORF">SPARVUS_LOCUS11753065</name>
</gene>
<evidence type="ECO:0000256" key="9">
    <source>
        <dbReference type="SAM" id="Coils"/>
    </source>
</evidence>
<evidence type="ECO:0000256" key="2">
    <source>
        <dbReference type="ARBA" id="ARBA00004245"/>
    </source>
</evidence>
<evidence type="ECO:0000256" key="5">
    <source>
        <dbReference type="ARBA" id="ARBA00022737"/>
    </source>
</evidence>
<keyword evidence="3" id="KW-0963">Cytoplasm</keyword>
<keyword evidence="4" id="KW-0853">WD repeat</keyword>
<protein>
    <submittedName>
        <fullName evidence="10">Uncharacterized protein</fullName>
    </submittedName>
</protein>
<sequence length="363" mass="42045">MILKRRPTRYDIFQKEEMSKENRDSESDLGARSIVTAGAIAEPGFGARKRGQQQMSQWAWKRSEGQVERIRKVIEKAEKAKSKISQRKREWDELYKTKPSEDYEDPQDVLAIKNAKENMGDFKLKTAEDYTVPEHLRINAEQKRNELAMLESIIHEQKSAMNRSILELRDFKVETIEHMKSLAVELKVIQSMLDPSKHLPIPEVPSMNPDEIPERKFQYDNETLQKFKREQAKQVQAPRMVEGGGFGAFEGFGGQQQAAVKQAWSSRPSTTTTVRSYRAVSARTLQVEDAELSELEKEMIRIEEIQNLYRQKKIIKQINDLVISFDAELRLLRHNKLQLDVRMKMADLRHVTLFRGADATEGI</sequence>
<keyword evidence="7" id="KW-0206">Cytoskeleton</keyword>